<dbReference type="Gene3D" id="2.40.50.140">
    <property type="entry name" value="Nucleic acid-binding proteins"/>
    <property type="match status" value="1"/>
</dbReference>
<dbReference type="GO" id="GO:0006281">
    <property type="term" value="P:DNA repair"/>
    <property type="evidence" value="ECO:0007669"/>
    <property type="project" value="UniProtKB-KW"/>
</dbReference>
<dbReference type="InterPro" id="IPR012340">
    <property type="entry name" value="NA-bd_OB-fold"/>
</dbReference>
<sequence>MQVFIMPSQNILMYLELIQKTQGTNDKKALLQEWYDIDSSQCIKVMNFLYNPNIVTNMSTKKIKKIFIEPILSTSDVKILDDNVLMVIMMYLVDECTGTDENIRVLQSYRDLYTYLQSKEFLELFMCKELAIGLDIKAINSVIPNCISIIEPMLATNYVNVADKLDHSKIYYITLKLDGNRCIVDNRTGTPKAYSRNGVEIKGLDTFLNCLKLPSGKIYDGELLPRITTNKSSKDQYKEISSIMRTKGEKPKDKITYHIFDIIDYNLPYIRRRDFIDSIEDSEYQLVCKVLYKGQLNGTVFKLLDEIVSLGQEGLMANDIYGLYESKRVKSILKFKKFNTVDLKCIDVEQGEKKYANTLGAIICEYKGNTVKVGSGFTDSQRDYYWNNQDEIVGRVVEIQYFEETQDKQGKLSCRFPTFICCREIGKEVSYN</sequence>
<dbReference type="GO" id="GO:0006260">
    <property type="term" value="P:DNA replication"/>
    <property type="evidence" value="ECO:0007669"/>
    <property type="project" value="UniProtKB-KW"/>
</dbReference>
<keyword evidence="6" id="KW-0227">DNA damage</keyword>
<dbReference type="InterPro" id="IPR050326">
    <property type="entry name" value="NAD_dep_DNA_ligaseB"/>
</dbReference>
<evidence type="ECO:0000256" key="6">
    <source>
        <dbReference type="ARBA" id="ARBA00022763"/>
    </source>
</evidence>
<evidence type="ECO:0000256" key="2">
    <source>
        <dbReference type="ARBA" id="ARBA00007572"/>
    </source>
</evidence>
<dbReference type="SUPFAM" id="SSF50249">
    <property type="entry name" value="Nucleic acid-binding proteins"/>
    <property type="match status" value="1"/>
</dbReference>
<accession>A0A481W5N0</accession>
<evidence type="ECO:0000259" key="9">
    <source>
        <dbReference type="Pfam" id="PF14743"/>
    </source>
</evidence>
<organism evidence="10 11">
    <name type="scientific">Fusobacterium phage Fnu1</name>
    <dbReference type="NCBI Taxonomy" id="2530024"/>
    <lineage>
        <taxon>Viruses</taxon>
        <taxon>Duplodnaviria</taxon>
        <taxon>Heunggongvirae</taxon>
        <taxon>Uroviricota</taxon>
        <taxon>Caudoviricetes</taxon>
        <taxon>Latrobevirus</taxon>
        <taxon>Latrobevirus FNU1</taxon>
    </lineage>
</organism>
<dbReference type="GO" id="GO:0005524">
    <property type="term" value="F:ATP binding"/>
    <property type="evidence" value="ECO:0007669"/>
    <property type="project" value="InterPro"/>
</dbReference>
<dbReference type="Gene3D" id="3.30.470.30">
    <property type="entry name" value="DNA ligase/mRNA capping enzyme"/>
    <property type="match status" value="1"/>
</dbReference>
<keyword evidence="5" id="KW-0235">DNA replication</keyword>
<name>A0A481W5N0_9CAUD</name>
<dbReference type="RefSeq" id="YP_010082917.1">
    <property type="nucleotide sequence ID" value="NC_055035.1"/>
</dbReference>
<evidence type="ECO:0000313" key="11">
    <source>
        <dbReference type="Proteomes" id="UP000292160"/>
    </source>
</evidence>
<comment type="cofactor">
    <cofactor evidence="1">
        <name>a divalent metal cation</name>
        <dbReference type="ChEBI" id="CHEBI:60240"/>
    </cofactor>
</comment>
<keyword evidence="11" id="KW-1185">Reference proteome</keyword>
<dbReference type="InterPro" id="IPR029319">
    <property type="entry name" value="DNA_ligase_OB"/>
</dbReference>
<evidence type="ECO:0000256" key="3">
    <source>
        <dbReference type="ARBA" id="ARBA00013308"/>
    </source>
</evidence>
<comment type="similarity">
    <text evidence="2">Belongs to the ATP-dependent DNA ligase family.</text>
</comment>
<evidence type="ECO:0000259" key="8">
    <source>
        <dbReference type="Pfam" id="PF01068"/>
    </source>
</evidence>
<dbReference type="Proteomes" id="UP000292160">
    <property type="component" value="Segment"/>
</dbReference>
<evidence type="ECO:0000256" key="7">
    <source>
        <dbReference type="ARBA" id="ARBA00023204"/>
    </source>
</evidence>
<dbReference type="PANTHER" id="PTHR47810:SF1">
    <property type="entry name" value="DNA LIGASE B"/>
    <property type="match status" value="1"/>
</dbReference>
<dbReference type="Pfam" id="PF14743">
    <property type="entry name" value="DNA_ligase_OB_2"/>
    <property type="match status" value="1"/>
</dbReference>
<evidence type="ECO:0000256" key="5">
    <source>
        <dbReference type="ARBA" id="ARBA00022705"/>
    </source>
</evidence>
<dbReference type="EMBL" id="MK554696">
    <property type="protein sequence ID" value="QBJ04068.1"/>
    <property type="molecule type" value="Genomic_DNA"/>
</dbReference>
<evidence type="ECO:0000313" key="10">
    <source>
        <dbReference type="EMBL" id="QBJ04068.1"/>
    </source>
</evidence>
<protein>
    <recommendedName>
        <fullName evidence="3">DNA ligase</fullName>
    </recommendedName>
</protein>
<evidence type="ECO:0000256" key="4">
    <source>
        <dbReference type="ARBA" id="ARBA00022598"/>
    </source>
</evidence>
<feature type="domain" description="DNA ligase OB-like" evidence="9">
    <location>
        <begin position="351"/>
        <end position="423"/>
    </location>
</feature>
<dbReference type="PANTHER" id="PTHR47810">
    <property type="entry name" value="DNA LIGASE"/>
    <property type="match status" value="1"/>
</dbReference>
<dbReference type="GeneID" id="65071925"/>
<dbReference type="GO" id="GO:0006310">
    <property type="term" value="P:DNA recombination"/>
    <property type="evidence" value="ECO:0007669"/>
    <property type="project" value="InterPro"/>
</dbReference>
<dbReference type="InterPro" id="IPR012310">
    <property type="entry name" value="DNA_ligase_ATP-dep_cent"/>
</dbReference>
<proteinExistence type="inferred from homology"/>
<dbReference type="SUPFAM" id="SSF56091">
    <property type="entry name" value="DNA ligase/mRNA capping enzyme, catalytic domain"/>
    <property type="match status" value="1"/>
</dbReference>
<dbReference type="Pfam" id="PF01068">
    <property type="entry name" value="DNA_ligase_A_M"/>
    <property type="match status" value="1"/>
</dbReference>
<dbReference type="KEGG" id="vg:65071925"/>
<keyword evidence="4 10" id="KW-0436">Ligase</keyword>
<feature type="domain" description="ATP-dependent DNA ligase family profile" evidence="8">
    <location>
        <begin position="152"/>
        <end position="336"/>
    </location>
</feature>
<dbReference type="CDD" id="cd08041">
    <property type="entry name" value="OBF_kDNA_ligase_like"/>
    <property type="match status" value="1"/>
</dbReference>
<evidence type="ECO:0000256" key="1">
    <source>
        <dbReference type="ARBA" id="ARBA00001968"/>
    </source>
</evidence>
<dbReference type="GO" id="GO:0003910">
    <property type="term" value="F:DNA ligase (ATP) activity"/>
    <property type="evidence" value="ECO:0007669"/>
    <property type="project" value="InterPro"/>
</dbReference>
<keyword evidence="7" id="KW-0234">DNA repair</keyword>
<reference evidence="10 11" key="1">
    <citation type="submission" date="2019-02" db="EMBL/GenBank/DDBJ databases">
        <title>Genomic, morphological and functional characterisation of novel bacteriophage Fnu1 capable of disrupt Fusobacterium nucleatum biofilm.</title>
        <authorList>
            <person name="Kabwe M."/>
            <person name="Brown T.L."/>
            <person name="Dashper S."/>
            <person name="Speirs L."/>
            <person name="Ku H."/>
            <person name="Petrovski S."/>
            <person name="Chan H.T."/>
            <person name="Lock P."/>
            <person name="Tucci J."/>
        </authorList>
    </citation>
    <scope>NUCLEOTIDE SEQUENCE [LARGE SCALE GENOMIC DNA]</scope>
</reference>